<reference evidence="2 3" key="1">
    <citation type="journal article" date="2015" name="Genome Biol. Evol.">
        <title>Phylogenomic analyses indicate that early fungi evolved digesting cell walls of algal ancestors of land plants.</title>
        <authorList>
            <person name="Chang Y."/>
            <person name="Wang S."/>
            <person name="Sekimoto S."/>
            <person name="Aerts A.L."/>
            <person name="Choi C."/>
            <person name="Clum A."/>
            <person name="LaButti K.M."/>
            <person name="Lindquist E.A."/>
            <person name="Yee Ngan C."/>
            <person name="Ohm R.A."/>
            <person name="Salamov A.A."/>
            <person name="Grigoriev I.V."/>
            <person name="Spatafora J.W."/>
            <person name="Berbee M.L."/>
        </authorList>
    </citation>
    <scope>NUCLEOTIDE SEQUENCE [LARGE SCALE GENOMIC DNA]</scope>
    <source>
        <strain evidence="2 3">JEL478</strain>
    </source>
</reference>
<evidence type="ECO:0000313" key="2">
    <source>
        <dbReference type="EMBL" id="KXS15910.1"/>
    </source>
</evidence>
<dbReference type="Proteomes" id="UP000070544">
    <property type="component" value="Unassembled WGS sequence"/>
</dbReference>
<protein>
    <submittedName>
        <fullName evidence="2">Uncharacterized protein</fullName>
    </submittedName>
</protein>
<dbReference type="OrthoDB" id="10616635at2759"/>
<name>A0A139AGN3_GONPJ</name>
<sequence length="453" mass="49807">MESDIYPPSVFRRRMDSEATSALASGSGIVETLDCADVHDRCHESEPSSKRVSFETRIPRRTKMECELADPDLTWIATKRSRREQVETNSMMPKAATSQRTHDTLKRKSKLDSALSFPFFQPVWLLLLLALHWGFAVWRFAFFCAAVVSRIISWSFARRTLVKNADRAPPLISIPTGLPKYPTHLSAILRPSSESNSLALSVLMLTKCGLECRSSHLSVYTNAMPWFGETLEEIVGQTSYLVAEREARLVGDLGYSWIEIFVGLGGIRVATLGASASPRDFPAEVTRRTLKIHLLSYENDSLPYVARTATELLHQNVTHHAVQVPRPSNQVTWSTLAVNLNPSSIPDPCAVLIYPELSSSSVNSTSSAHSSSALQLSPQFLRPPAPPPPSSLILSGYPPYLLRTTQTYAIAPAGCVAARLFGSSEEVSAEGVSAWTVAEALELFGGSKQRFGK</sequence>
<evidence type="ECO:0000313" key="3">
    <source>
        <dbReference type="Proteomes" id="UP000070544"/>
    </source>
</evidence>
<dbReference type="EMBL" id="KQ965759">
    <property type="protein sequence ID" value="KXS15910.1"/>
    <property type="molecule type" value="Genomic_DNA"/>
</dbReference>
<dbReference type="AlphaFoldDB" id="A0A139AGN3"/>
<keyword evidence="1" id="KW-1133">Transmembrane helix</keyword>
<evidence type="ECO:0000256" key="1">
    <source>
        <dbReference type="SAM" id="Phobius"/>
    </source>
</evidence>
<keyword evidence="1" id="KW-0812">Transmembrane</keyword>
<proteinExistence type="predicted"/>
<organism evidence="2 3">
    <name type="scientific">Gonapodya prolifera (strain JEL478)</name>
    <name type="common">Monoblepharis prolifera</name>
    <dbReference type="NCBI Taxonomy" id="1344416"/>
    <lineage>
        <taxon>Eukaryota</taxon>
        <taxon>Fungi</taxon>
        <taxon>Fungi incertae sedis</taxon>
        <taxon>Chytridiomycota</taxon>
        <taxon>Chytridiomycota incertae sedis</taxon>
        <taxon>Monoblepharidomycetes</taxon>
        <taxon>Monoblepharidales</taxon>
        <taxon>Gonapodyaceae</taxon>
        <taxon>Gonapodya</taxon>
    </lineage>
</organism>
<feature type="transmembrane region" description="Helical" evidence="1">
    <location>
        <begin position="114"/>
        <end position="134"/>
    </location>
</feature>
<keyword evidence="3" id="KW-1185">Reference proteome</keyword>
<gene>
    <name evidence="2" type="ORF">M427DRAFT_56473</name>
</gene>
<accession>A0A139AGN3</accession>
<keyword evidence="1" id="KW-0472">Membrane</keyword>